<organism evidence="1 2">
    <name type="scientific">Xenorhabdus littoralis</name>
    <dbReference type="NCBI Taxonomy" id="2582835"/>
    <lineage>
        <taxon>Bacteria</taxon>
        <taxon>Pseudomonadati</taxon>
        <taxon>Pseudomonadota</taxon>
        <taxon>Gammaproteobacteria</taxon>
        <taxon>Enterobacterales</taxon>
        <taxon>Morganellaceae</taxon>
        <taxon>Xenorhabdus</taxon>
    </lineage>
</organism>
<comment type="caution">
    <text evidence="1">The sequence shown here is derived from an EMBL/GenBank/DDBJ whole genome shotgun (WGS) entry which is preliminary data.</text>
</comment>
<reference evidence="2" key="1">
    <citation type="journal article" date="2024" name="Toxins">
        <title>Genome Sequence Analysis of Native Xenorhabdus Strains Isolated from Entomopathogenic Nematodes in Argentina.</title>
        <authorList>
            <person name="Palma L."/>
            <person name="Frizzo L."/>
            <person name="Kaiser S."/>
            <person name="Berry C."/>
            <person name="Caballero P."/>
            <person name="Bode H.B."/>
            <person name="Del Valle E.E."/>
        </authorList>
    </citation>
    <scope>NUCLEOTIDE SEQUENCE [LARGE SCALE GENOMIC DNA]</scope>
    <source>
        <strain evidence="2">Reich</strain>
    </source>
</reference>
<evidence type="ECO:0008006" key="3">
    <source>
        <dbReference type="Google" id="ProtNLM"/>
    </source>
</evidence>
<dbReference type="Proteomes" id="UP001271640">
    <property type="component" value="Unassembled WGS sequence"/>
</dbReference>
<proteinExistence type="predicted"/>
<dbReference type="RefSeq" id="WP_319927478.1">
    <property type="nucleotide sequence ID" value="NZ_VCDP01000079.1"/>
</dbReference>
<keyword evidence="2" id="KW-1185">Reference proteome</keyword>
<evidence type="ECO:0000313" key="2">
    <source>
        <dbReference type="Proteomes" id="UP001271640"/>
    </source>
</evidence>
<name>A0ABU4SQ41_9GAMM</name>
<dbReference type="EMBL" id="VCDP01000079">
    <property type="protein sequence ID" value="MDX8000766.1"/>
    <property type="molecule type" value="Genomic_DNA"/>
</dbReference>
<gene>
    <name evidence="1" type="ORF">FE394_16615</name>
</gene>
<sequence length="541" mass="59947">MTAINYNKITTSLPDNISLIIGQVIPLELSYITQSALVTLPNITFSGVENLTIYDTNSGDPITTSVPMTKNSSDNDYIYTLSVFLIVKNKDSNTKVNDNDPVTYTITEDYTHEQITYTATARTISNESLALHIEKPYLESPDAENFPPNGKLSTSVNTVLKGDSGIIPSAYILITEVHLAKKLQAVNIYDDKDPTTKLLLQVIGPDQGVLVSSDDTGKISFKIFPQQTLSTVLNLGAIISGVTPPIAANSPLFIINPKPVNPLDTINWPNILGYFSPPLRSDGGTNFTVAVEHYHKAAPGDYLLFFTKRDNIDKNKIFSGHYFNIKNPDEELGLSNYSFSLPYNMFHLNTPTEFSYMAIYESGVAAKVSQSLPVTYAGGAIYKPSDKVKRDYDPCIVYTSLYLSPEVETHYIPQVTTISYDSIKNYLFNTARPNTGLFVVILGSNDSKTNVPLGSKVTLTVYVESENKNFEYSPKPQKIPTTLDNDGYAKAVFHIDYDILVNVKDYPNGGSGNIWFDYEVSIEKEIKYGKVWTGYISTVPE</sequence>
<protein>
    <recommendedName>
        <fullName evidence="3">Inverse autotransporter beta-barrel domain-containing protein</fullName>
    </recommendedName>
</protein>
<evidence type="ECO:0000313" key="1">
    <source>
        <dbReference type="EMBL" id="MDX8000766.1"/>
    </source>
</evidence>
<accession>A0ABU4SQ41</accession>